<evidence type="ECO:0000256" key="1">
    <source>
        <dbReference type="ARBA" id="ARBA00023015"/>
    </source>
</evidence>
<dbReference type="SUPFAM" id="SSF46689">
    <property type="entry name" value="Homeodomain-like"/>
    <property type="match status" value="1"/>
</dbReference>
<keyword evidence="7" id="KW-1185">Reference proteome</keyword>
<evidence type="ECO:0000259" key="5">
    <source>
        <dbReference type="PROSITE" id="PS01124"/>
    </source>
</evidence>
<dbReference type="SMART" id="SM00342">
    <property type="entry name" value="HTH_ARAC"/>
    <property type="match status" value="1"/>
</dbReference>
<dbReference type="GO" id="GO:0003700">
    <property type="term" value="F:DNA-binding transcription factor activity"/>
    <property type="evidence" value="ECO:0007669"/>
    <property type="project" value="InterPro"/>
</dbReference>
<dbReference type="PROSITE" id="PS01124">
    <property type="entry name" value="HTH_ARAC_FAMILY_2"/>
    <property type="match status" value="1"/>
</dbReference>
<dbReference type="EMBL" id="RBZU01000006">
    <property type="protein sequence ID" value="RKP53669.1"/>
    <property type="molecule type" value="Genomic_DNA"/>
</dbReference>
<feature type="domain" description="HTH araC/xylS-type" evidence="5">
    <location>
        <begin position="238"/>
        <end position="339"/>
    </location>
</feature>
<dbReference type="InterPro" id="IPR009057">
    <property type="entry name" value="Homeodomain-like_sf"/>
</dbReference>
<dbReference type="Gene3D" id="1.10.10.60">
    <property type="entry name" value="Homeodomain-like"/>
    <property type="match status" value="1"/>
</dbReference>
<dbReference type="Pfam" id="PF12833">
    <property type="entry name" value="HTH_18"/>
    <property type="match status" value="1"/>
</dbReference>
<accession>A0A494XSR7</accession>
<keyword evidence="2" id="KW-0238">DNA-binding</keyword>
<comment type="caution">
    <text evidence="6">The sequence shown here is derived from an EMBL/GenBank/DDBJ whole genome shotgun (WGS) entry which is preliminary data.</text>
</comment>
<dbReference type="PANTHER" id="PTHR46796:SF6">
    <property type="entry name" value="ARAC SUBFAMILY"/>
    <property type="match status" value="1"/>
</dbReference>
<evidence type="ECO:0000256" key="3">
    <source>
        <dbReference type="ARBA" id="ARBA00023163"/>
    </source>
</evidence>
<name>A0A494XSR7_9BURK</name>
<organism evidence="6 7">
    <name type="scientific">Pararobbsia silviterrae</name>
    <dbReference type="NCBI Taxonomy" id="1792498"/>
    <lineage>
        <taxon>Bacteria</taxon>
        <taxon>Pseudomonadati</taxon>
        <taxon>Pseudomonadota</taxon>
        <taxon>Betaproteobacteria</taxon>
        <taxon>Burkholderiales</taxon>
        <taxon>Burkholderiaceae</taxon>
        <taxon>Pararobbsia</taxon>
    </lineage>
</organism>
<keyword evidence="3" id="KW-0804">Transcription</keyword>
<evidence type="ECO:0000313" key="7">
    <source>
        <dbReference type="Proteomes" id="UP000270342"/>
    </source>
</evidence>
<proteinExistence type="predicted"/>
<dbReference type="AlphaFoldDB" id="A0A494XSR7"/>
<evidence type="ECO:0000256" key="4">
    <source>
        <dbReference type="SAM" id="MobiDB-lite"/>
    </source>
</evidence>
<reference evidence="6 7" key="1">
    <citation type="submission" date="2018-10" db="EMBL/GenBank/DDBJ databases">
        <title>Robbsia sp. DHC34, isolated from soil.</title>
        <authorList>
            <person name="Gao Z.-H."/>
            <person name="Qiu L.-H."/>
        </authorList>
    </citation>
    <scope>NUCLEOTIDE SEQUENCE [LARGE SCALE GENOMIC DNA]</scope>
    <source>
        <strain evidence="6 7">DHC34</strain>
    </source>
</reference>
<feature type="region of interest" description="Disordered" evidence="4">
    <location>
        <begin position="1"/>
        <end position="23"/>
    </location>
</feature>
<evidence type="ECO:0000313" key="6">
    <source>
        <dbReference type="EMBL" id="RKP53669.1"/>
    </source>
</evidence>
<dbReference type="InterPro" id="IPR018060">
    <property type="entry name" value="HTH_AraC"/>
</dbReference>
<evidence type="ECO:0000256" key="2">
    <source>
        <dbReference type="ARBA" id="ARBA00023125"/>
    </source>
</evidence>
<dbReference type="PANTHER" id="PTHR46796">
    <property type="entry name" value="HTH-TYPE TRANSCRIPTIONAL ACTIVATOR RHAS-RELATED"/>
    <property type="match status" value="1"/>
</dbReference>
<keyword evidence="1" id="KW-0805">Transcription regulation</keyword>
<dbReference type="Proteomes" id="UP000270342">
    <property type="component" value="Unassembled WGS sequence"/>
</dbReference>
<protein>
    <submittedName>
        <fullName evidence="6">Helix-turn-helix domain-containing protein</fullName>
    </submittedName>
</protein>
<dbReference type="InterPro" id="IPR050204">
    <property type="entry name" value="AraC_XylS_family_regulators"/>
</dbReference>
<gene>
    <name evidence="6" type="ORF">D7S86_15480</name>
</gene>
<sequence length="354" mass="39163">MSDIPMNATARPSLLAPAPTSRSAGHVDERLTWLDVETRDADDAAGIQRGWMPIEYDQIDAGAFSGRFRQLGFQDMLVAAERQNRTVLKQQYFPSEYCTVSLIRSVSGQGRCGLDALTPGSIGYMPGDKDYEVLLPPSEIVFFRIEQERLLSAADTLGYALPGAGRQMLFLTDLDSSGIDDMAETLMSIQRSDAAAPFAQVDHAYLNKVMLDRIVGMLVDSTARSARMPWINAHRVTRSAQALIDSQSDEPVTVMTLCEALGVSRTLLQRSFLQIYGVSPLAYLRARRLNGARRALKAARGTDATVAAIAMHWGFFHFARFSQDYFQQFGEFPSATLGRGVRPKRDVRAEPKRG</sequence>
<dbReference type="GO" id="GO:0043565">
    <property type="term" value="F:sequence-specific DNA binding"/>
    <property type="evidence" value="ECO:0007669"/>
    <property type="project" value="InterPro"/>
</dbReference>